<dbReference type="SUPFAM" id="SSF69318">
    <property type="entry name" value="Integrin alpha N-terminal domain"/>
    <property type="match status" value="1"/>
</dbReference>
<keyword evidence="2" id="KW-0964">Secreted</keyword>
<feature type="non-terminal residue" evidence="6">
    <location>
        <position position="959"/>
    </location>
</feature>
<evidence type="ECO:0000256" key="1">
    <source>
        <dbReference type="ARBA" id="ARBA00004613"/>
    </source>
</evidence>
<dbReference type="AlphaFoldDB" id="A0A0L0GXZ8"/>
<organism evidence="6 7">
    <name type="scientific">Trabulsiella odontotermitis</name>
    <dbReference type="NCBI Taxonomy" id="379893"/>
    <lineage>
        <taxon>Bacteria</taxon>
        <taxon>Pseudomonadati</taxon>
        <taxon>Pseudomonadota</taxon>
        <taxon>Gammaproteobacteria</taxon>
        <taxon>Enterobacterales</taxon>
        <taxon>Enterobacteriaceae</taxon>
        <taxon>Trabulsiella</taxon>
    </lineage>
</organism>
<reference evidence="6 7" key="1">
    <citation type="journal article" date="2015" name="Appl. Environ. Microbiol.">
        <title>The Enterobacterium Trabulsiella odontotermitis Presents Novel Adaptations Related to Its Association with Fungus-Growing Termites.</title>
        <authorList>
            <person name="Sapountzis P."/>
            <person name="Gruntjes T."/>
            <person name="Otani S."/>
            <person name="Estevez J."/>
            <person name="da Costa R.R."/>
            <person name="Plunkett G.3rd."/>
            <person name="Perna N.T."/>
            <person name="Poulsen M."/>
        </authorList>
    </citation>
    <scope>NUCLEOTIDE SEQUENCE [LARGE SCALE GENOMIC DNA]</scope>
    <source>
        <strain evidence="6 7">12</strain>
    </source>
</reference>
<comment type="caution">
    <text evidence="6">The sequence shown here is derived from an EMBL/GenBank/DDBJ whole genome shotgun (WGS) entry which is preliminary data.</text>
</comment>
<dbReference type="InterPro" id="IPR028994">
    <property type="entry name" value="Integrin_alpha_N"/>
</dbReference>
<dbReference type="InterPro" id="IPR022045">
    <property type="entry name" value="TcdB_toxin_mid/N"/>
</dbReference>
<protein>
    <recommendedName>
        <fullName evidence="8">Virulence protein</fullName>
    </recommendedName>
</protein>
<dbReference type="PRINTS" id="PR01341">
    <property type="entry name" value="SALSPVBPROT"/>
</dbReference>
<keyword evidence="7" id="KW-1185">Reference proteome</keyword>
<evidence type="ECO:0000256" key="2">
    <source>
        <dbReference type="ARBA" id="ARBA00022525"/>
    </source>
</evidence>
<keyword evidence="3" id="KW-0843">Virulence</keyword>
<evidence type="ECO:0000259" key="5">
    <source>
        <dbReference type="Pfam" id="PF12256"/>
    </source>
</evidence>
<name>A0A0L0GXZ8_9ENTR</name>
<dbReference type="Pfam" id="PF12255">
    <property type="entry name" value="TcdB_toxin_midC"/>
    <property type="match status" value="1"/>
</dbReference>
<accession>A0A0L0GXZ8</accession>
<dbReference type="InterPro" id="IPR003284">
    <property type="entry name" value="Sal_SpvB"/>
</dbReference>
<dbReference type="Pfam" id="PF12256">
    <property type="entry name" value="TcdB_toxin_midN"/>
    <property type="match status" value="1"/>
</dbReference>
<evidence type="ECO:0000313" key="7">
    <source>
        <dbReference type="Proteomes" id="UP000037393"/>
    </source>
</evidence>
<dbReference type="Pfam" id="PF03534">
    <property type="entry name" value="SpvB"/>
    <property type="match status" value="1"/>
</dbReference>
<evidence type="ECO:0008006" key="8">
    <source>
        <dbReference type="Google" id="ProtNLM"/>
    </source>
</evidence>
<proteinExistence type="predicted"/>
<dbReference type="InterPro" id="IPR022044">
    <property type="entry name" value="TcdB_toxin_mid/C"/>
</dbReference>
<dbReference type="EMBL" id="JNGI01000040">
    <property type="protein sequence ID" value="KNC93807.1"/>
    <property type="molecule type" value="Genomic_DNA"/>
</dbReference>
<sequence length="959" mass="106142">MPLLTPPSLPTGGGTVTGLKTELANAGPDGAATFSISLPVTAGRGYAPTLALRYHSYAGNGAFGIGWSLDLPTIRRRTRLGTPSYNDDDEFIGPDGDVIVPELLYGQPVQRQSDVLLGETLTVMYSVTSWRSRLEATYTRIERWSPQTQDSANITAFWVFYSPNGEISLFGRNRQARIDSGDQNEVAIWLLESSVSPTGEQIYYQYRAEDDVNCDASEIEVHPDSTAQRYPVAIYYGNIHAGRKLPALIATPPATDWLFILGLDYGERDTDLTIPPVWQTPGEGNWLCRQDCFSGYEYGFDIRTRRLCRQILMFHRTTVLSGAEAPENSTPAYITGLTLEYQETPTLATLTSVRQVAYEPEGTLRALPPLALGWQALSAPVSLTWQERQDLVNMNALQPYQMVDLKGDGVAGILYQDEGAWWYRAPVRLPGDDPDAITWDEAELLSPIPVLRDNGVLIDLDGDGYLEWLVVTAPGVAGQYMQTAEREWQPFVPLSSLPIEYAHPQTQLVDLAGAGLVDMVLIGPDSLRLYAGNGEGWDKAKTLLQQAGLPLPVQGNDDGRMVAFSDMAGSGQQHLVEIRADEVRYWPNIGHGQFASPVIMPGFSQPSETFNPSQLYLADIDGSGTTDLLYALSDHLLIYLNQSGNRFASPMRVDLPDGVRFDRTCTLQLADIQGQGIVSLVLTVPYPVPKHWVCHLSTLKPGLLSTINNNMGARHTLHYRSSSQYWLDEKAAALAAGKKPLSSTMPFALQTLEKMDILDEITGNQLATTIAYRHGVWDSQEREFRGFGLVEVRDTDVAASQGTSANVSMPAVNRSWYATGFAQVDDLLKEEYWQGDAGAFSLFTPRFTSGSREGEVPYSPGEDELFWLRRAMKGMLLRSELYGDDGSEQATIPYTVSEFRSQVRMVEPDGRYPVVRPMTIESRVYVYERVSADPQCSQQIQLSSDEAGYSLRQVSISYP</sequence>
<evidence type="ECO:0000259" key="4">
    <source>
        <dbReference type="Pfam" id="PF12255"/>
    </source>
</evidence>
<evidence type="ECO:0000313" key="6">
    <source>
        <dbReference type="EMBL" id="KNC93807.1"/>
    </source>
</evidence>
<dbReference type="GO" id="GO:0005576">
    <property type="term" value="C:extracellular region"/>
    <property type="evidence" value="ECO:0007669"/>
    <property type="project" value="UniProtKB-SubCell"/>
</dbReference>
<gene>
    <name evidence="6" type="ORF">GM31_17840</name>
</gene>
<comment type="subcellular location">
    <subcellularLocation>
        <location evidence="1">Secreted</location>
    </subcellularLocation>
</comment>
<dbReference type="GO" id="GO:0005737">
    <property type="term" value="C:cytoplasm"/>
    <property type="evidence" value="ECO:0007669"/>
    <property type="project" value="InterPro"/>
</dbReference>
<feature type="domain" description="Insecticide toxin TcdB middle/N-terminal" evidence="5">
    <location>
        <begin position="642"/>
        <end position="803"/>
    </location>
</feature>
<feature type="domain" description="Insecticide toxin TcdB middle/C-terminal" evidence="4">
    <location>
        <begin position="867"/>
        <end position="959"/>
    </location>
</feature>
<evidence type="ECO:0000256" key="3">
    <source>
        <dbReference type="ARBA" id="ARBA00023026"/>
    </source>
</evidence>
<dbReference type="Proteomes" id="UP000037393">
    <property type="component" value="Unassembled WGS sequence"/>
</dbReference>